<organism evidence="1 2">
    <name type="scientific">Cuspidothrix issatschenkoi CHARLIE-1</name>
    <dbReference type="NCBI Taxonomy" id="2052836"/>
    <lineage>
        <taxon>Bacteria</taxon>
        <taxon>Bacillati</taxon>
        <taxon>Cyanobacteriota</taxon>
        <taxon>Cyanophyceae</taxon>
        <taxon>Nostocales</taxon>
        <taxon>Aphanizomenonaceae</taxon>
        <taxon>Cuspidothrix</taxon>
    </lineage>
</organism>
<evidence type="ECO:0000313" key="2">
    <source>
        <dbReference type="Proteomes" id="UP000239589"/>
    </source>
</evidence>
<proteinExistence type="predicted"/>
<name>A0A2S6CX66_9CYAN</name>
<dbReference type="AlphaFoldDB" id="A0A2S6CX66"/>
<reference evidence="1 2" key="1">
    <citation type="submission" date="2018-02" db="EMBL/GenBank/DDBJ databases">
        <title>Discovery of a pederin family compound in a non-symbiotic bloom-forming cyanobacterium.</title>
        <authorList>
            <person name="Kust A."/>
            <person name="Mares J."/>
            <person name="Jokela J."/>
            <person name="Urajova P."/>
            <person name="Hajek J."/>
            <person name="Saurav K."/>
            <person name="Voracova K."/>
            <person name="Fewer D.P."/>
            <person name="Haapaniemi E."/>
            <person name="Permi P."/>
            <person name="Rehakova K."/>
            <person name="Sivonen K."/>
            <person name="Hrouzek P."/>
        </authorList>
    </citation>
    <scope>NUCLEOTIDE SEQUENCE [LARGE SCALE GENOMIC DNA]</scope>
    <source>
        <strain evidence="1 2">CHARLIE-1</strain>
    </source>
</reference>
<gene>
    <name evidence="1" type="ORF">CUN59_05535</name>
</gene>
<dbReference type="Proteomes" id="UP000239589">
    <property type="component" value="Unassembled WGS sequence"/>
</dbReference>
<keyword evidence="2" id="KW-1185">Reference proteome</keyword>
<sequence>MLSTELKQESMKTRIEKIVNILMEERPLFKEELNAEEMIQELYNLFQQNLPIDEFNSMEDQELKKHCSGIMVLEAVAGTLNELTPEQIAIFDEMIKRK</sequence>
<evidence type="ECO:0000313" key="1">
    <source>
        <dbReference type="EMBL" id="PPJ64292.1"/>
    </source>
</evidence>
<dbReference type="EMBL" id="PGEM01000032">
    <property type="protein sequence ID" value="PPJ64292.1"/>
    <property type="molecule type" value="Genomic_DNA"/>
</dbReference>
<comment type="caution">
    <text evidence="1">The sequence shown here is derived from an EMBL/GenBank/DDBJ whole genome shotgun (WGS) entry which is preliminary data.</text>
</comment>
<dbReference type="OrthoDB" id="428375at2"/>
<dbReference type="RefSeq" id="WP_104386898.1">
    <property type="nucleotide sequence ID" value="NZ_PGEM01000032.1"/>
</dbReference>
<accession>A0A2S6CX66</accession>
<protein>
    <submittedName>
        <fullName evidence="1">Uncharacterized protein</fullName>
    </submittedName>
</protein>